<feature type="region of interest" description="Disordered" evidence="1">
    <location>
        <begin position="1"/>
        <end position="54"/>
    </location>
</feature>
<dbReference type="AlphaFoldDB" id="A0AA40LSA7"/>
<sequence length="248" mass="25824">MELGVKLQSACTEPDPDPDPDPDARLEKGPVPGPAVPTHRGPAQSCPEWQPGAPSPALMELLWARGAGALPKHILTESARGQPKVQTSLGWRLPSRPGPPEACVADSGNSRRNDITTYSAVIQESTGRVEGGLASAGHRVSEKQERKGHQAKECRDWHKPDTNLISYCSCCNGLDISFLHENVQTESHKEAGSDGSAMVNGGTGVGGGRTGLAGCQAVGIPSSSPAAQAGGKVGAGDFTSMRVHQAVR</sequence>
<dbReference type="Proteomes" id="UP001177744">
    <property type="component" value="Unassembled WGS sequence"/>
</dbReference>
<keyword evidence="3" id="KW-1185">Reference proteome</keyword>
<gene>
    <name evidence="2" type="ORF">QTO34_016585</name>
</gene>
<organism evidence="2 3">
    <name type="scientific">Cnephaeus nilssonii</name>
    <name type="common">Northern bat</name>
    <name type="synonym">Eptesicus nilssonii</name>
    <dbReference type="NCBI Taxonomy" id="3371016"/>
    <lineage>
        <taxon>Eukaryota</taxon>
        <taxon>Metazoa</taxon>
        <taxon>Chordata</taxon>
        <taxon>Craniata</taxon>
        <taxon>Vertebrata</taxon>
        <taxon>Euteleostomi</taxon>
        <taxon>Mammalia</taxon>
        <taxon>Eutheria</taxon>
        <taxon>Laurasiatheria</taxon>
        <taxon>Chiroptera</taxon>
        <taxon>Yangochiroptera</taxon>
        <taxon>Vespertilionidae</taxon>
        <taxon>Cnephaeus</taxon>
    </lineage>
</organism>
<accession>A0AA40LSA7</accession>
<protein>
    <submittedName>
        <fullName evidence="2">Uncharacterized protein</fullName>
    </submittedName>
</protein>
<dbReference type="EMBL" id="JAULJE010000006">
    <property type="protein sequence ID" value="KAK1341834.1"/>
    <property type="molecule type" value="Genomic_DNA"/>
</dbReference>
<name>A0AA40LSA7_CNENI</name>
<reference evidence="2" key="1">
    <citation type="submission" date="2023-06" db="EMBL/GenBank/DDBJ databases">
        <title>Reference genome for the Northern bat (Eptesicus nilssonii), a most northern bat species.</title>
        <authorList>
            <person name="Laine V.N."/>
            <person name="Pulliainen A.T."/>
            <person name="Lilley T.M."/>
        </authorList>
    </citation>
    <scope>NUCLEOTIDE SEQUENCE</scope>
    <source>
        <strain evidence="2">BLF_Eptnil</strain>
        <tissue evidence="2">Kidney</tissue>
    </source>
</reference>
<evidence type="ECO:0000313" key="2">
    <source>
        <dbReference type="EMBL" id="KAK1341834.1"/>
    </source>
</evidence>
<comment type="caution">
    <text evidence="2">The sequence shown here is derived from an EMBL/GenBank/DDBJ whole genome shotgun (WGS) entry which is preliminary data.</text>
</comment>
<evidence type="ECO:0000256" key="1">
    <source>
        <dbReference type="SAM" id="MobiDB-lite"/>
    </source>
</evidence>
<proteinExistence type="predicted"/>
<evidence type="ECO:0000313" key="3">
    <source>
        <dbReference type="Proteomes" id="UP001177744"/>
    </source>
</evidence>
<feature type="region of interest" description="Disordered" evidence="1">
    <location>
        <begin position="88"/>
        <end position="110"/>
    </location>
</feature>